<dbReference type="Proteomes" id="UP000013750">
    <property type="component" value="Unassembled WGS sequence"/>
</dbReference>
<evidence type="ECO:0000256" key="2">
    <source>
        <dbReference type="ARBA" id="ARBA00022679"/>
    </source>
</evidence>
<gene>
    <name evidence="6" type="ORF">I592_02475</name>
    <name evidence="5" type="ORF">UKC_01492</name>
</gene>
<dbReference type="EMBL" id="ASWH01000001">
    <property type="protein sequence ID" value="EOW83148.1"/>
    <property type="molecule type" value="Genomic_DNA"/>
</dbReference>
<dbReference type="OrthoDB" id="9813569at2"/>
<evidence type="ECO:0000313" key="8">
    <source>
        <dbReference type="Proteomes" id="UP000014160"/>
    </source>
</evidence>
<dbReference type="Proteomes" id="UP000014160">
    <property type="component" value="Unassembled WGS sequence"/>
</dbReference>
<keyword evidence="2" id="KW-0808">Transferase</keyword>
<dbReference type="GO" id="GO:0016301">
    <property type="term" value="F:kinase activity"/>
    <property type="evidence" value="ECO:0007669"/>
    <property type="project" value="UniProtKB-KW"/>
</dbReference>
<dbReference type="CDD" id="cd01166">
    <property type="entry name" value="KdgK"/>
    <property type="match status" value="1"/>
</dbReference>
<dbReference type="Pfam" id="PF00294">
    <property type="entry name" value="PfkB"/>
    <property type="match status" value="1"/>
</dbReference>
<proteinExistence type="inferred from homology"/>
<dbReference type="PANTHER" id="PTHR43320:SF2">
    <property type="entry name" value="2-DEHYDRO-3-DEOXYGLUCONOKINASE_2-DEHYDRO-3-DEOXYGALACTONOKINASE"/>
    <property type="match status" value="1"/>
</dbReference>
<reference evidence="6 8" key="2">
    <citation type="submission" date="2013-03" db="EMBL/GenBank/DDBJ databases">
        <title>The Genome Sequence of Enterococcus gilvus ATCC BAA-350 (PacBio/Illumina hybrid assembly).</title>
        <authorList>
            <consortium name="The Broad Institute Genomics Platform"/>
            <consortium name="The Broad Institute Genome Sequencing Center for Infectious Disease"/>
            <person name="Earl A."/>
            <person name="Russ C."/>
            <person name="Gilmore M."/>
            <person name="Surin D."/>
            <person name="Walker B."/>
            <person name="Young S."/>
            <person name="Zeng Q."/>
            <person name="Gargeya S."/>
            <person name="Fitzgerald M."/>
            <person name="Haas B."/>
            <person name="Abouelleil A."/>
            <person name="Allen A.W."/>
            <person name="Alvarado L."/>
            <person name="Arachchi H.M."/>
            <person name="Berlin A.M."/>
            <person name="Chapman S.B."/>
            <person name="Gainer-Dewar J."/>
            <person name="Goldberg J."/>
            <person name="Griggs A."/>
            <person name="Gujja S."/>
            <person name="Hansen M."/>
            <person name="Howarth C."/>
            <person name="Imamovic A."/>
            <person name="Ireland A."/>
            <person name="Larimer J."/>
            <person name="McCowan C."/>
            <person name="Murphy C."/>
            <person name="Pearson M."/>
            <person name="Poon T.W."/>
            <person name="Priest M."/>
            <person name="Roberts A."/>
            <person name="Saif S."/>
            <person name="Shea T."/>
            <person name="Sisk P."/>
            <person name="Sykes S."/>
            <person name="Wortman J."/>
            <person name="Nusbaum C."/>
            <person name="Birren B."/>
        </authorList>
    </citation>
    <scope>NUCLEOTIDE SEQUENCE [LARGE SCALE GENOMIC DNA]</scope>
    <source>
        <strain evidence="6 8">ATCC BAA-350</strain>
    </source>
</reference>
<accession>R2XRX0</accession>
<keyword evidence="3 5" id="KW-0418">Kinase</keyword>
<dbReference type="PATRIC" id="fig|1158614.3.peg.1507"/>
<sequence length="331" mass="36424">MAKVVCLGEIMMRLSAEVGTRLNKAHQFDVFYGGGEANVAVSLANYGHQVQFASKIPDNSFGEAVTQHLRSYGVGTEYLLKGNGRLGSYYVEQGVSQRGTKVIYDRSTSAFAQMAAVEWVGPELFDGADIFHISGITPALSESWQQLTLELVQQAKKAGCNISFDSNYRKNLWTQKEAGAFLRKILPLVDYCSAGKLDAIHLLGIPETDASITYYYQKMQEMYPTIKAFYSTHRQVHSSSVNELQGTLFSGGVCYTSKQHMIDPIVDRIGGGDAFTGGILHGLLKERSPEEIIEFATAASVLKHSVKGDCNQFSEKDVLTFAESESAKIER</sequence>
<dbReference type="SUPFAM" id="SSF53613">
    <property type="entry name" value="Ribokinase-like"/>
    <property type="match status" value="1"/>
</dbReference>
<evidence type="ECO:0000313" key="5">
    <source>
        <dbReference type="EMBL" id="EOI57278.1"/>
    </source>
</evidence>
<dbReference type="InterPro" id="IPR029056">
    <property type="entry name" value="Ribokinase-like"/>
</dbReference>
<evidence type="ECO:0000259" key="4">
    <source>
        <dbReference type="Pfam" id="PF00294"/>
    </source>
</evidence>
<feature type="domain" description="Carbohydrate kinase PfkB" evidence="4">
    <location>
        <begin position="1"/>
        <end position="311"/>
    </location>
</feature>
<organism evidence="5 7">
    <name type="scientific">Enterococcus gilvus ATCC BAA-350</name>
    <dbReference type="NCBI Taxonomy" id="1158614"/>
    <lineage>
        <taxon>Bacteria</taxon>
        <taxon>Bacillati</taxon>
        <taxon>Bacillota</taxon>
        <taxon>Bacilli</taxon>
        <taxon>Lactobacillales</taxon>
        <taxon>Enterococcaceae</taxon>
        <taxon>Enterococcus</taxon>
    </lineage>
</organism>
<dbReference type="PANTHER" id="PTHR43320">
    <property type="entry name" value="SUGAR KINASE"/>
    <property type="match status" value="1"/>
</dbReference>
<comment type="similarity">
    <text evidence="1">Belongs to the carbohydrate kinase PfkB family.</text>
</comment>
<dbReference type="EMBL" id="AJDQ01000006">
    <property type="protein sequence ID" value="EOI57278.1"/>
    <property type="molecule type" value="Genomic_DNA"/>
</dbReference>
<dbReference type="RefSeq" id="WP_010779909.1">
    <property type="nucleotide sequence ID" value="NZ_ASWH01000001.1"/>
</dbReference>
<protein>
    <submittedName>
        <fullName evidence="5">2-dehydro-3-deoxygluconokinase</fullName>
    </submittedName>
</protein>
<dbReference type="AlphaFoldDB" id="R2XRX0"/>
<keyword evidence="8" id="KW-1185">Reference proteome</keyword>
<dbReference type="Gene3D" id="3.40.1190.20">
    <property type="match status" value="1"/>
</dbReference>
<dbReference type="eggNOG" id="COG0524">
    <property type="taxonomic scope" value="Bacteria"/>
</dbReference>
<comment type="caution">
    <text evidence="5">The sequence shown here is derived from an EMBL/GenBank/DDBJ whole genome shotgun (WGS) entry which is preliminary data.</text>
</comment>
<evidence type="ECO:0000256" key="3">
    <source>
        <dbReference type="ARBA" id="ARBA00022777"/>
    </source>
</evidence>
<reference evidence="5 7" key="1">
    <citation type="submission" date="2013-02" db="EMBL/GenBank/DDBJ databases">
        <title>The Genome Sequence of Enterococcus gilvus ATCC BAA-350.</title>
        <authorList>
            <consortium name="The Broad Institute Genome Sequencing Platform"/>
            <consortium name="The Broad Institute Genome Sequencing Center for Infectious Disease"/>
            <person name="Earl A.M."/>
            <person name="Gilmore M.S."/>
            <person name="Lebreton F."/>
            <person name="Walker B."/>
            <person name="Young S.K."/>
            <person name="Zeng Q."/>
            <person name="Gargeya S."/>
            <person name="Fitzgerald M."/>
            <person name="Haas B."/>
            <person name="Abouelleil A."/>
            <person name="Alvarado L."/>
            <person name="Arachchi H.M."/>
            <person name="Berlin A.M."/>
            <person name="Chapman S.B."/>
            <person name="Dewar J."/>
            <person name="Goldberg J."/>
            <person name="Griggs A."/>
            <person name="Gujja S."/>
            <person name="Hansen M."/>
            <person name="Howarth C."/>
            <person name="Imamovic A."/>
            <person name="Larimer J."/>
            <person name="McCowan C."/>
            <person name="Murphy C."/>
            <person name="Neiman D."/>
            <person name="Pearson M."/>
            <person name="Priest M."/>
            <person name="Roberts A."/>
            <person name="Saif S."/>
            <person name="Shea T."/>
            <person name="Sisk P."/>
            <person name="Sykes S."/>
            <person name="Wortman J."/>
            <person name="Nusbaum C."/>
            <person name="Birren B."/>
        </authorList>
    </citation>
    <scope>NUCLEOTIDE SEQUENCE [LARGE SCALE GENOMIC DNA]</scope>
    <source>
        <strain evidence="5 7">ATCC BAA-350</strain>
    </source>
</reference>
<dbReference type="InterPro" id="IPR052700">
    <property type="entry name" value="Carb_kinase_PfkB-like"/>
</dbReference>
<name>R2XRX0_9ENTE</name>
<evidence type="ECO:0000256" key="1">
    <source>
        <dbReference type="ARBA" id="ARBA00010688"/>
    </source>
</evidence>
<dbReference type="InterPro" id="IPR011611">
    <property type="entry name" value="PfkB_dom"/>
</dbReference>
<dbReference type="HOGENOM" id="CLU_027634_0_1_9"/>
<evidence type="ECO:0000313" key="7">
    <source>
        <dbReference type="Proteomes" id="UP000013750"/>
    </source>
</evidence>
<evidence type="ECO:0000313" key="6">
    <source>
        <dbReference type="EMBL" id="EOW83148.1"/>
    </source>
</evidence>